<keyword evidence="4 8" id="KW-0812">Transmembrane</keyword>
<keyword evidence="5" id="KW-0769">Symport</keyword>
<dbReference type="PANTHER" id="PTHR11328:SF24">
    <property type="entry name" value="MAJOR FACILITATOR SUPERFAMILY (MFS) PROFILE DOMAIN-CONTAINING PROTEIN"/>
    <property type="match status" value="1"/>
</dbReference>
<dbReference type="CDD" id="cd17332">
    <property type="entry name" value="MFS_MelB_like"/>
    <property type="match status" value="1"/>
</dbReference>
<protein>
    <submittedName>
        <fullName evidence="9">Glycoside-pentoside-hexuronide (GPH):cation symporter</fullName>
    </submittedName>
</protein>
<dbReference type="PANTHER" id="PTHR11328">
    <property type="entry name" value="MAJOR FACILITATOR SUPERFAMILY DOMAIN-CONTAINING PROTEIN"/>
    <property type="match status" value="1"/>
</dbReference>
<keyword evidence="2" id="KW-0813">Transport</keyword>
<comment type="subcellular location">
    <subcellularLocation>
        <location evidence="1">Cell membrane</location>
        <topology evidence="1">Multi-pass membrane protein</topology>
    </subcellularLocation>
</comment>
<dbReference type="EMBL" id="JBHRVQ010000001">
    <property type="protein sequence ID" value="MFC3387871.1"/>
    <property type="molecule type" value="Genomic_DNA"/>
</dbReference>
<feature type="transmembrane region" description="Helical" evidence="8">
    <location>
        <begin position="181"/>
        <end position="201"/>
    </location>
</feature>
<dbReference type="NCBIfam" id="TIGR00792">
    <property type="entry name" value="gph"/>
    <property type="match status" value="1"/>
</dbReference>
<evidence type="ECO:0000256" key="1">
    <source>
        <dbReference type="ARBA" id="ARBA00004651"/>
    </source>
</evidence>
<feature type="transmembrane region" description="Helical" evidence="8">
    <location>
        <begin position="301"/>
        <end position="319"/>
    </location>
</feature>
<comment type="caution">
    <text evidence="9">The sequence shown here is derived from an EMBL/GenBank/DDBJ whole genome shotgun (WGS) entry which is preliminary data.</text>
</comment>
<feature type="transmembrane region" description="Helical" evidence="8">
    <location>
        <begin position="112"/>
        <end position="133"/>
    </location>
</feature>
<evidence type="ECO:0000256" key="5">
    <source>
        <dbReference type="ARBA" id="ARBA00022847"/>
    </source>
</evidence>
<feature type="transmembrane region" description="Helical" evidence="8">
    <location>
        <begin position="237"/>
        <end position="262"/>
    </location>
</feature>
<evidence type="ECO:0000256" key="2">
    <source>
        <dbReference type="ARBA" id="ARBA00022448"/>
    </source>
</evidence>
<dbReference type="Pfam" id="PF13347">
    <property type="entry name" value="MFS_2"/>
    <property type="match status" value="1"/>
</dbReference>
<feature type="transmembrane region" description="Helical" evidence="8">
    <location>
        <begin position="325"/>
        <end position="350"/>
    </location>
</feature>
<dbReference type="InterPro" id="IPR039672">
    <property type="entry name" value="MFS_2"/>
</dbReference>
<evidence type="ECO:0000256" key="6">
    <source>
        <dbReference type="ARBA" id="ARBA00022989"/>
    </source>
</evidence>
<dbReference type="InterPro" id="IPR001927">
    <property type="entry name" value="Na/Gal_symport"/>
</dbReference>
<evidence type="ECO:0000313" key="10">
    <source>
        <dbReference type="Proteomes" id="UP001595637"/>
    </source>
</evidence>
<dbReference type="InterPro" id="IPR018043">
    <property type="entry name" value="Na/Gal_symport_CS"/>
</dbReference>
<keyword evidence="6 8" id="KW-1133">Transmembrane helix</keyword>
<evidence type="ECO:0000256" key="3">
    <source>
        <dbReference type="ARBA" id="ARBA00022475"/>
    </source>
</evidence>
<keyword evidence="3" id="KW-1003">Cell membrane</keyword>
<feature type="transmembrane region" description="Helical" evidence="8">
    <location>
        <begin position="16"/>
        <end position="36"/>
    </location>
</feature>
<dbReference type="SUPFAM" id="SSF103473">
    <property type="entry name" value="MFS general substrate transporter"/>
    <property type="match status" value="1"/>
</dbReference>
<accession>A0ABV7N5Q0</accession>
<dbReference type="Gene3D" id="1.20.1250.20">
    <property type="entry name" value="MFS general substrate transporter like domains"/>
    <property type="match status" value="2"/>
</dbReference>
<evidence type="ECO:0000256" key="4">
    <source>
        <dbReference type="ARBA" id="ARBA00022692"/>
    </source>
</evidence>
<feature type="transmembrane region" description="Helical" evidence="8">
    <location>
        <begin position="411"/>
        <end position="433"/>
    </location>
</feature>
<dbReference type="Proteomes" id="UP001595637">
    <property type="component" value="Unassembled WGS sequence"/>
</dbReference>
<evidence type="ECO:0000313" key="9">
    <source>
        <dbReference type="EMBL" id="MFC3387871.1"/>
    </source>
</evidence>
<feature type="transmembrane region" description="Helical" evidence="8">
    <location>
        <begin position="274"/>
        <end position="294"/>
    </location>
</feature>
<reference evidence="10" key="1">
    <citation type="journal article" date="2019" name="Int. J. Syst. Evol. Microbiol.">
        <title>The Global Catalogue of Microorganisms (GCM) 10K type strain sequencing project: providing services to taxonomists for standard genome sequencing and annotation.</title>
        <authorList>
            <consortium name="The Broad Institute Genomics Platform"/>
            <consortium name="The Broad Institute Genome Sequencing Center for Infectious Disease"/>
            <person name="Wu L."/>
            <person name="Ma J."/>
        </authorList>
    </citation>
    <scope>NUCLEOTIDE SEQUENCE [LARGE SCALE GENOMIC DNA]</scope>
    <source>
        <strain evidence="10">CCM 7756</strain>
    </source>
</reference>
<feature type="transmembrane region" description="Helical" evidence="8">
    <location>
        <begin position="379"/>
        <end position="399"/>
    </location>
</feature>
<dbReference type="RefSeq" id="WP_380652469.1">
    <property type="nucleotide sequence ID" value="NZ_JBHRVQ010000001.1"/>
</dbReference>
<organism evidence="9 10">
    <name type="scientific">Salinicoccus sesuvii</name>
    <dbReference type="NCBI Taxonomy" id="868281"/>
    <lineage>
        <taxon>Bacteria</taxon>
        <taxon>Bacillati</taxon>
        <taxon>Bacillota</taxon>
        <taxon>Bacilli</taxon>
        <taxon>Bacillales</taxon>
        <taxon>Staphylococcaceae</taxon>
        <taxon>Salinicoccus</taxon>
    </lineage>
</organism>
<feature type="transmembrane region" description="Helical" evidence="8">
    <location>
        <begin position="154"/>
        <end position="175"/>
    </location>
</feature>
<sequence length="459" mass="50241">MEENIRMSTKSEIIRYAFGGLGSNIPFLLILAYLMFYLTDVVGISPIAVGGLFLIARIIDAVTDPMMGMIADQTRSKFGKFRPYVIFGAPVLGIVTIALFNVPDMSSNMQVTYIYVIYILYSLISTVVNIPYHSLTPVLSEDGNQRTTIATAKTFMSVPATLIINVMVLPMVAIFGGGQQGWTTTSIILGITLTISFWVCASSAKRHDVSAKHDDQNLKPQFSLKEQISLIGKNKPLLMIMIAMCTNLIATSAVGAIALYYFTYNLGRADLFPLQSLVAIPFTVLAFISLPYLARKIGKRNVFLYGSILAILPLLVILFTPYEFIWIIFAAAVLTTALGPFTGNIAWAMLPDCVDYAEWKTGVRGDGVVTSSLTFINKLGTALGGLLGGVLLGVSGYVANQVQSPETLQSIVIIYALLPIGGHIFTIIALKFYKLDNQFHKQIITELKERKRALRAATE</sequence>
<keyword evidence="7 8" id="KW-0472">Membrane</keyword>
<dbReference type="PROSITE" id="PS00872">
    <property type="entry name" value="NA_GALACTOSIDE_SYMP"/>
    <property type="match status" value="1"/>
</dbReference>
<keyword evidence="10" id="KW-1185">Reference proteome</keyword>
<feature type="transmembrane region" description="Helical" evidence="8">
    <location>
        <begin position="42"/>
        <end position="60"/>
    </location>
</feature>
<proteinExistence type="predicted"/>
<evidence type="ECO:0000256" key="8">
    <source>
        <dbReference type="SAM" id="Phobius"/>
    </source>
</evidence>
<evidence type="ECO:0000256" key="7">
    <source>
        <dbReference type="ARBA" id="ARBA00023136"/>
    </source>
</evidence>
<dbReference type="InterPro" id="IPR036259">
    <property type="entry name" value="MFS_trans_sf"/>
</dbReference>
<name>A0ABV7N5Q0_9STAP</name>
<gene>
    <name evidence="9" type="ORF">ACFOEO_04560</name>
</gene>
<feature type="transmembrane region" description="Helical" evidence="8">
    <location>
        <begin position="81"/>
        <end position="100"/>
    </location>
</feature>